<evidence type="ECO:0000256" key="5">
    <source>
        <dbReference type="ARBA" id="ARBA00093765"/>
    </source>
</evidence>
<evidence type="ECO:0000256" key="2">
    <source>
        <dbReference type="ARBA" id="ARBA00022490"/>
    </source>
</evidence>
<dbReference type="EMBL" id="JBHUEM010000011">
    <property type="protein sequence ID" value="MFD1736753.1"/>
    <property type="molecule type" value="Genomic_DNA"/>
</dbReference>
<comment type="caution">
    <text evidence="8">The sequence shown here is derived from an EMBL/GenBank/DDBJ whole genome shotgun (WGS) entry which is preliminary data.</text>
</comment>
<dbReference type="Proteomes" id="UP001597214">
    <property type="component" value="Unassembled WGS sequence"/>
</dbReference>
<evidence type="ECO:0000313" key="8">
    <source>
        <dbReference type="EMBL" id="MFD1736753.1"/>
    </source>
</evidence>
<keyword evidence="2" id="KW-0963">Cytoplasm</keyword>
<evidence type="ECO:0000256" key="1">
    <source>
        <dbReference type="ARBA" id="ARBA00004514"/>
    </source>
</evidence>
<proteinExistence type="inferred from homology"/>
<keyword evidence="8" id="KW-0969">Cilium</keyword>
<evidence type="ECO:0000256" key="3">
    <source>
        <dbReference type="ARBA" id="ARBA00022795"/>
    </source>
</evidence>
<comment type="function">
    <text evidence="5">May act as an export chaperone for the filament capping protein FliD.</text>
</comment>
<dbReference type="InterPro" id="IPR008622">
    <property type="entry name" value="FliT"/>
</dbReference>
<keyword evidence="8" id="KW-0966">Cell projection</keyword>
<accession>A0ABW4LRN8</accession>
<comment type="subcellular location">
    <subcellularLocation>
        <location evidence="1">Cytoplasm</location>
        <location evidence="1">Cytosol</location>
    </subcellularLocation>
</comment>
<dbReference type="RefSeq" id="WP_377927921.1">
    <property type="nucleotide sequence ID" value="NZ_JBHUEM010000011.1"/>
</dbReference>
<comment type="similarity">
    <text evidence="6">Belongs to the bacillales FliT family.</text>
</comment>
<keyword evidence="9" id="KW-1185">Reference proteome</keyword>
<dbReference type="Pfam" id="PF05400">
    <property type="entry name" value="FliT"/>
    <property type="match status" value="1"/>
</dbReference>
<sequence length="117" mass="13775">MSSIAKLYDATKVLYDHLQQLPDEDSREPYIEQINDMLDKRDVIIKEVKAPSTDEERELGTEIQKLDHDIRIKLKTLFNQINMDLNKLKKQKNTHQKYTNPYAATSNMDGTFFDKKK</sequence>
<reference evidence="9" key="1">
    <citation type="journal article" date="2019" name="Int. J. Syst. Evol. Microbiol.">
        <title>The Global Catalogue of Microorganisms (GCM) 10K type strain sequencing project: providing services to taxonomists for standard genome sequencing and annotation.</title>
        <authorList>
            <consortium name="The Broad Institute Genomics Platform"/>
            <consortium name="The Broad Institute Genome Sequencing Center for Infectious Disease"/>
            <person name="Wu L."/>
            <person name="Ma J."/>
        </authorList>
    </citation>
    <scope>NUCLEOTIDE SEQUENCE [LARGE SCALE GENOMIC DNA]</scope>
    <source>
        <strain evidence="9">CCUG 49339</strain>
    </source>
</reference>
<evidence type="ECO:0000313" key="9">
    <source>
        <dbReference type="Proteomes" id="UP001597214"/>
    </source>
</evidence>
<organism evidence="8 9">
    <name type="scientific">Bacillus salitolerans</name>
    <dbReference type="NCBI Taxonomy" id="1437434"/>
    <lineage>
        <taxon>Bacteria</taxon>
        <taxon>Bacillati</taxon>
        <taxon>Bacillota</taxon>
        <taxon>Bacilli</taxon>
        <taxon>Bacillales</taxon>
        <taxon>Bacillaceae</taxon>
        <taxon>Bacillus</taxon>
    </lineage>
</organism>
<evidence type="ECO:0000256" key="6">
    <source>
        <dbReference type="ARBA" id="ARBA00093785"/>
    </source>
</evidence>
<gene>
    <name evidence="8" type="ORF">ACFSCX_09255</name>
</gene>
<keyword evidence="8" id="KW-0282">Flagellum</keyword>
<protein>
    <recommendedName>
        <fullName evidence="7">Flagellar protein FliT</fullName>
    </recommendedName>
</protein>
<keyword evidence="4" id="KW-0143">Chaperone</keyword>
<keyword evidence="3" id="KW-1005">Bacterial flagellum biogenesis</keyword>
<evidence type="ECO:0000256" key="7">
    <source>
        <dbReference type="ARBA" id="ARBA00093797"/>
    </source>
</evidence>
<evidence type="ECO:0000256" key="4">
    <source>
        <dbReference type="ARBA" id="ARBA00023186"/>
    </source>
</evidence>
<name>A0ABW4LRN8_9BACI</name>